<dbReference type="InterPro" id="IPR003497">
    <property type="entry name" value="BRO_N_domain"/>
</dbReference>
<sequence>MSAHLAAAPTSPFEAIRQAHPSGAERWSARDLMPLMGYSSWQNFQVPMDRAKKACENQGLDPDRNFMGSRKVSGGRGPDQFDYLLTRFAAYLVAMNGDPNKPAVAAAQAYFAVRTREAELHPSRALPQSYAEALRALADESEAHELAKARIGELEPPAKAWLHLVDAAGDYSVADTAKMLSRDPAIQIGQNGLFRFMGKHRWLYERRGDWHPYQDKVDAGLLTMRANPPYWNDRLGREQVPAPTVRVTAKGLHKLYAELGGTDLNEEA</sequence>
<accession>A0A2A9CQF4</accession>
<gene>
    <name evidence="3" type="ORF">ATK74_0849</name>
</gene>
<proteinExistence type="predicted"/>
<dbReference type="Proteomes" id="UP000226079">
    <property type="component" value="Unassembled WGS sequence"/>
</dbReference>
<dbReference type="EMBL" id="PDJC01000001">
    <property type="protein sequence ID" value="PFG16315.1"/>
    <property type="molecule type" value="Genomic_DNA"/>
</dbReference>
<reference evidence="3 4" key="1">
    <citation type="submission" date="2017-10" db="EMBL/GenBank/DDBJ databases">
        <title>Sequencing the genomes of 1000 actinobacteria strains.</title>
        <authorList>
            <person name="Klenk H.-P."/>
        </authorList>
    </citation>
    <scope>NUCLEOTIDE SEQUENCE [LARGE SCALE GENOMIC DNA]</scope>
    <source>
        <strain evidence="3 4">DSM 15597</strain>
    </source>
</reference>
<evidence type="ECO:0000313" key="4">
    <source>
        <dbReference type="Proteomes" id="UP000226079"/>
    </source>
</evidence>
<evidence type="ECO:0000259" key="1">
    <source>
        <dbReference type="Pfam" id="PF02498"/>
    </source>
</evidence>
<evidence type="ECO:0000259" key="2">
    <source>
        <dbReference type="Pfam" id="PF03374"/>
    </source>
</evidence>
<dbReference type="Pfam" id="PF02498">
    <property type="entry name" value="Bro-N"/>
    <property type="match status" value="1"/>
</dbReference>
<dbReference type="OrthoDB" id="9812611at2"/>
<dbReference type="AlphaFoldDB" id="A0A2A9CQF4"/>
<name>A0A2A9CQF4_9ACTN</name>
<dbReference type="RefSeq" id="WP_098459869.1">
    <property type="nucleotide sequence ID" value="NZ_PDJC01000001.1"/>
</dbReference>
<dbReference type="InterPro" id="IPR005039">
    <property type="entry name" value="Ant_C"/>
</dbReference>
<organism evidence="3 4">
    <name type="scientific">Propionicimonas paludicola</name>
    <dbReference type="NCBI Taxonomy" id="185243"/>
    <lineage>
        <taxon>Bacteria</taxon>
        <taxon>Bacillati</taxon>
        <taxon>Actinomycetota</taxon>
        <taxon>Actinomycetes</taxon>
        <taxon>Propionibacteriales</taxon>
        <taxon>Nocardioidaceae</taxon>
        <taxon>Propionicimonas</taxon>
    </lineage>
</organism>
<protein>
    <submittedName>
        <fullName evidence="3">DNA-damage-inducible protein D</fullName>
    </submittedName>
</protein>
<feature type="domain" description="Bro-N" evidence="1">
    <location>
        <begin position="23"/>
        <end position="107"/>
    </location>
</feature>
<feature type="domain" description="Antirepressor protein C-terminal" evidence="2">
    <location>
        <begin position="149"/>
        <end position="260"/>
    </location>
</feature>
<dbReference type="Pfam" id="PF03374">
    <property type="entry name" value="ANT"/>
    <property type="match status" value="1"/>
</dbReference>
<evidence type="ECO:0000313" key="3">
    <source>
        <dbReference type="EMBL" id="PFG16315.1"/>
    </source>
</evidence>
<dbReference type="GO" id="GO:0003677">
    <property type="term" value="F:DNA binding"/>
    <property type="evidence" value="ECO:0007669"/>
    <property type="project" value="InterPro"/>
</dbReference>
<keyword evidence="4" id="KW-1185">Reference proteome</keyword>
<comment type="caution">
    <text evidence="3">The sequence shown here is derived from an EMBL/GenBank/DDBJ whole genome shotgun (WGS) entry which is preliminary data.</text>
</comment>